<dbReference type="PANTHER" id="PTHR33700:SF4">
    <property type="entry name" value="MYB-LIKE PROTEIN X"/>
    <property type="match status" value="1"/>
</dbReference>
<feature type="compositionally biased region" description="Acidic residues" evidence="1">
    <location>
        <begin position="86"/>
        <end position="97"/>
    </location>
</feature>
<sequence>MIKRSSSRNNRSKGVKVKHVLQIMLLVGICLWLIYQVKRSHDKKKEFDESDKKVSVGAQNAYRITELGRKDLLPGKNEVNQNEKHEEEEEDENIVEDEDKHEQNEHEERNGHEIKVKEDDESRTREGEGEGGEKEEDETGEEDDESRMKQNEHEEGDGHETKVKEDEESRTREGGEKEDGERGGEDDEMDENDPEKPEVVDRSEEFVDEGKEKEEEGDEKENENSKDEGNQGLVESNNIHEAREEQYKGDDASSAVTHDTRTTSTETETVSMENSDVNAEMGITKPENKPNYTEDGIRSQPGSNFSITEVKLVVGAYSNSSSSNETGNNSLSNPVAGSHQNNTALIYSVRHSEETSSNLTIVVPAAKNNMSGTDTSSEHNKMVMFSGIDKNDTVNSTVAGDVKNVQTEGLEQGGIIVSKENLSGSNLAVPVKTENRAAAGDESSNLEGGDIEKTRRFVASNENESKVDTVMSETNKTQNLSYVDENTNAAKYEESKGHTQASDASNSSSMNGTSDSIKHQATDSYNSHILKDMTEVQTDLNTMPDIRNVGDNDGDKTATD</sequence>
<feature type="region of interest" description="Disordered" evidence="1">
    <location>
        <begin position="436"/>
        <end position="470"/>
    </location>
</feature>
<reference evidence="3 6" key="1">
    <citation type="journal article" date="2011" name="Nature">
        <title>The Medicago genome provides insight into the evolution of rhizobial symbioses.</title>
        <authorList>
            <person name="Young N.D."/>
            <person name="Debelle F."/>
            <person name="Oldroyd G.E."/>
            <person name="Geurts R."/>
            <person name="Cannon S.B."/>
            <person name="Udvardi M.K."/>
            <person name="Benedito V.A."/>
            <person name="Mayer K.F."/>
            <person name="Gouzy J."/>
            <person name="Schoof H."/>
            <person name="Van de Peer Y."/>
            <person name="Proost S."/>
            <person name="Cook D.R."/>
            <person name="Meyers B.C."/>
            <person name="Spannagl M."/>
            <person name="Cheung F."/>
            <person name="De Mita S."/>
            <person name="Krishnakumar V."/>
            <person name="Gundlach H."/>
            <person name="Zhou S."/>
            <person name="Mudge J."/>
            <person name="Bharti A.K."/>
            <person name="Murray J.D."/>
            <person name="Naoumkina M.A."/>
            <person name="Rosen B."/>
            <person name="Silverstein K.A."/>
            <person name="Tang H."/>
            <person name="Rombauts S."/>
            <person name="Zhao P.X."/>
            <person name="Zhou P."/>
            <person name="Barbe V."/>
            <person name="Bardou P."/>
            <person name="Bechner M."/>
            <person name="Bellec A."/>
            <person name="Berger A."/>
            <person name="Berges H."/>
            <person name="Bidwell S."/>
            <person name="Bisseling T."/>
            <person name="Choisne N."/>
            <person name="Couloux A."/>
            <person name="Denny R."/>
            <person name="Deshpande S."/>
            <person name="Dai X."/>
            <person name="Doyle J.J."/>
            <person name="Dudez A.M."/>
            <person name="Farmer A.D."/>
            <person name="Fouteau S."/>
            <person name="Franken C."/>
            <person name="Gibelin C."/>
            <person name="Gish J."/>
            <person name="Goldstein S."/>
            <person name="Gonzalez A.J."/>
            <person name="Green P.J."/>
            <person name="Hallab A."/>
            <person name="Hartog M."/>
            <person name="Hua A."/>
            <person name="Humphray S.J."/>
            <person name="Jeong D.H."/>
            <person name="Jing Y."/>
            <person name="Jocker A."/>
            <person name="Kenton S.M."/>
            <person name="Kim D.J."/>
            <person name="Klee K."/>
            <person name="Lai H."/>
            <person name="Lang C."/>
            <person name="Lin S."/>
            <person name="Macmil S.L."/>
            <person name="Magdelenat G."/>
            <person name="Matthews L."/>
            <person name="McCorrison J."/>
            <person name="Monaghan E.L."/>
            <person name="Mun J.H."/>
            <person name="Najar F.Z."/>
            <person name="Nicholson C."/>
            <person name="Noirot C."/>
            <person name="O'Bleness M."/>
            <person name="Paule C.R."/>
            <person name="Poulain J."/>
            <person name="Prion F."/>
            <person name="Qin B."/>
            <person name="Qu C."/>
            <person name="Retzel E.F."/>
            <person name="Riddle C."/>
            <person name="Sallet E."/>
            <person name="Samain S."/>
            <person name="Samson N."/>
            <person name="Sanders I."/>
            <person name="Saurat O."/>
            <person name="Scarpelli C."/>
            <person name="Schiex T."/>
            <person name="Segurens B."/>
            <person name="Severin A.J."/>
            <person name="Sherrier D.J."/>
            <person name="Shi R."/>
            <person name="Sims S."/>
            <person name="Singer S.R."/>
            <person name="Sinharoy S."/>
            <person name="Sterck L."/>
            <person name="Viollet A."/>
            <person name="Wang B.B."/>
            <person name="Wang K."/>
            <person name="Wang M."/>
            <person name="Wang X."/>
            <person name="Warfsmann J."/>
            <person name="Weissenbach J."/>
            <person name="White D.D."/>
            <person name="White J.D."/>
            <person name="Wiley G.B."/>
            <person name="Wincker P."/>
            <person name="Xing Y."/>
            <person name="Yang L."/>
            <person name="Yao Z."/>
            <person name="Ying F."/>
            <person name="Zhai J."/>
            <person name="Zhou L."/>
            <person name="Zuber A."/>
            <person name="Denarie J."/>
            <person name="Dixon R.A."/>
            <person name="May G.D."/>
            <person name="Schwartz D.C."/>
            <person name="Rogers J."/>
            <person name="Quetier F."/>
            <person name="Town C.D."/>
            <person name="Roe B.A."/>
        </authorList>
    </citation>
    <scope>NUCLEOTIDE SEQUENCE [LARGE SCALE GENOMIC DNA]</scope>
    <source>
        <strain evidence="3">A17</strain>
        <strain evidence="5 6">cv. Jemalong A17</strain>
    </source>
</reference>
<feature type="region of interest" description="Disordered" evidence="1">
    <location>
        <begin position="536"/>
        <end position="560"/>
    </location>
</feature>
<feature type="compositionally biased region" description="Basic and acidic residues" evidence="1">
    <location>
        <begin position="238"/>
        <end position="251"/>
    </location>
</feature>
<feature type="region of interest" description="Disordered" evidence="1">
    <location>
        <begin position="318"/>
        <end position="338"/>
    </location>
</feature>
<dbReference type="Gramene" id="rna28148">
    <property type="protein sequence ID" value="RHN53257.1"/>
    <property type="gene ID" value="gene28148"/>
</dbReference>
<feature type="compositionally biased region" description="Basic and acidic residues" evidence="1">
    <location>
        <begin position="44"/>
        <end position="54"/>
    </location>
</feature>
<evidence type="ECO:0000313" key="5">
    <source>
        <dbReference type="EnsemblPlants" id="AES93606"/>
    </source>
</evidence>
<dbReference type="OrthoDB" id="1306415at2759"/>
<reference evidence="3 6" key="2">
    <citation type="journal article" date="2014" name="BMC Genomics">
        <title>An improved genome release (version Mt4.0) for the model legume Medicago truncatula.</title>
        <authorList>
            <person name="Tang H."/>
            <person name="Krishnakumar V."/>
            <person name="Bidwell S."/>
            <person name="Rosen B."/>
            <person name="Chan A."/>
            <person name="Zhou S."/>
            <person name="Gentzbittel L."/>
            <person name="Childs K.L."/>
            <person name="Yandell M."/>
            <person name="Gundlach H."/>
            <person name="Mayer K.F."/>
            <person name="Schwartz D.C."/>
            <person name="Town C.D."/>
        </authorList>
    </citation>
    <scope>GENOME REANNOTATION</scope>
    <source>
        <strain evidence="5 6">cv. Jemalong A17</strain>
    </source>
</reference>
<dbReference type="PANTHER" id="PTHR33700">
    <property type="entry name" value="MYB-LIKE PROTEIN X"/>
    <property type="match status" value="1"/>
</dbReference>
<reference evidence="5" key="3">
    <citation type="submission" date="2015-04" db="UniProtKB">
        <authorList>
            <consortium name="EnsemblPlants"/>
        </authorList>
    </citation>
    <scope>IDENTIFICATION</scope>
    <source>
        <strain evidence="5">cv. Jemalong A17</strain>
    </source>
</reference>
<proteinExistence type="predicted"/>
<feature type="transmembrane region" description="Helical" evidence="2">
    <location>
        <begin position="20"/>
        <end position="37"/>
    </location>
</feature>
<dbReference type="KEGG" id="mtr:11446447"/>
<feature type="compositionally biased region" description="Basic and acidic residues" evidence="1">
    <location>
        <begin position="146"/>
        <end position="183"/>
    </location>
</feature>
<dbReference type="HOGENOM" id="CLU_022458_0_0_1"/>
<feature type="compositionally biased region" description="Basic and acidic residues" evidence="1">
    <location>
        <begin position="548"/>
        <end position="560"/>
    </location>
</feature>
<dbReference type="PaxDb" id="3880-AES93606"/>
<feature type="compositionally biased region" description="Low complexity" evidence="1">
    <location>
        <begin position="262"/>
        <end position="275"/>
    </location>
</feature>
<dbReference type="AlphaFoldDB" id="G7K0Z8"/>
<feature type="compositionally biased region" description="Acidic residues" evidence="1">
    <location>
        <begin position="184"/>
        <end position="193"/>
    </location>
</feature>
<accession>G7K0Z8</accession>
<protein>
    <submittedName>
        <fullName evidence="3">Transmembrane protein, putative</fullName>
    </submittedName>
</protein>
<feature type="region of interest" description="Disordered" evidence="1">
    <location>
        <begin position="44"/>
        <end position="303"/>
    </location>
</feature>
<dbReference type="Proteomes" id="UP000265566">
    <property type="component" value="Chromosome 5"/>
</dbReference>
<evidence type="ECO:0000313" key="6">
    <source>
        <dbReference type="Proteomes" id="UP000002051"/>
    </source>
</evidence>
<feature type="compositionally biased region" description="Basic and acidic residues" evidence="1">
    <location>
        <begin position="194"/>
        <end position="214"/>
    </location>
</feature>
<dbReference type="EMBL" id="CM001221">
    <property type="protein sequence ID" value="AES93606.1"/>
    <property type="molecule type" value="Genomic_DNA"/>
</dbReference>
<keyword evidence="2 3" id="KW-0812">Transmembrane</keyword>
<evidence type="ECO:0000256" key="2">
    <source>
        <dbReference type="SAM" id="Phobius"/>
    </source>
</evidence>
<feature type="compositionally biased region" description="Low complexity" evidence="1">
    <location>
        <begin position="501"/>
        <end position="515"/>
    </location>
</feature>
<organism evidence="3 6">
    <name type="scientific">Medicago truncatula</name>
    <name type="common">Barrel medic</name>
    <name type="synonym">Medicago tribuloides</name>
    <dbReference type="NCBI Taxonomy" id="3880"/>
    <lineage>
        <taxon>Eukaryota</taxon>
        <taxon>Viridiplantae</taxon>
        <taxon>Streptophyta</taxon>
        <taxon>Embryophyta</taxon>
        <taxon>Tracheophyta</taxon>
        <taxon>Spermatophyta</taxon>
        <taxon>Magnoliopsida</taxon>
        <taxon>eudicotyledons</taxon>
        <taxon>Gunneridae</taxon>
        <taxon>Pentapetalae</taxon>
        <taxon>rosids</taxon>
        <taxon>fabids</taxon>
        <taxon>Fabales</taxon>
        <taxon>Fabaceae</taxon>
        <taxon>Papilionoideae</taxon>
        <taxon>50 kb inversion clade</taxon>
        <taxon>NPAAA clade</taxon>
        <taxon>Hologalegina</taxon>
        <taxon>IRL clade</taxon>
        <taxon>Trifolieae</taxon>
        <taxon>Medicago</taxon>
    </lineage>
</organism>
<gene>
    <name evidence="5" type="primary">11446447</name>
    <name evidence="3" type="ordered locus">MTR_5g005430</name>
    <name evidence="4" type="ORF">MtrunA17_Chr5g0393951</name>
</gene>
<keyword evidence="6" id="KW-1185">Reference proteome</keyword>
<feature type="region of interest" description="Disordered" evidence="1">
    <location>
        <begin position="493"/>
        <end position="519"/>
    </location>
</feature>
<evidence type="ECO:0000313" key="3">
    <source>
        <dbReference type="EMBL" id="AES93606.1"/>
    </source>
</evidence>
<feature type="compositionally biased region" description="Basic and acidic residues" evidence="1">
    <location>
        <begin position="98"/>
        <end position="132"/>
    </location>
</feature>
<dbReference type="Proteomes" id="UP000002051">
    <property type="component" value="Chromosome 5"/>
</dbReference>
<evidence type="ECO:0000256" key="1">
    <source>
        <dbReference type="SAM" id="MobiDB-lite"/>
    </source>
</evidence>
<evidence type="ECO:0000313" key="7">
    <source>
        <dbReference type="Proteomes" id="UP000265566"/>
    </source>
</evidence>
<dbReference type="EMBL" id="PSQE01000005">
    <property type="protein sequence ID" value="RHN53257.1"/>
    <property type="molecule type" value="Genomic_DNA"/>
</dbReference>
<evidence type="ECO:0000313" key="4">
    <source>
        <dbReference type="EMBL" id="RHN53257.1"/>
    </source>
</evidence>
<reference evidence="4" key="5">
    <citation type="journal article" date="2018" name="Nat. Plants">
        <title>Whole-genome landscape of Medicago truncatula symbiotic genes.</title>
        <authorList>
            <person name="Pecrix Y."/>
            <person name="Gamas P."/>
            <person name="Carrere S."/>
        </authorList>
    </citation>
    <scope>NUCLEOTIDE SEQUENCE</scope>
    <source>
        <tissue evidence="4">Leaves</tissue>
    </source>
</reference>
<keyword evidence="2" id="KW-1133">Transmembrane helix</keyword>
<dbReference type="EnsemblPlants" id="AES93606">
    <property type="protein sequence ID" value="AES93606"/>
    <property type="gene ID" value="MTR_5g005430"/>
</dbReference>
<dbReference type="eggNOG" id="ENOG502QURI">
    <property type="taxonomic scope" value="Eukaryota"/>
</dbReference>
<dbReference type="OMA" id="ENHNSHE"/>
<name>G7K0Z8_MEDTR</name>
<feature type="compositionally biased region" description="Low complexity" evidence="1">
    <location>
        <begin position="318"/>
        <end position="333"/>
    </location>
</feature>
<reference evidence="7" key="4">
    <citation type="journal article" date="2018" name="Nat. Plants">
        <title>Whole-genome landscape of Medicago truncatula symbiotic genes.</title>
        <authorList>
            <person name="Pecrix Y."/>
            <person name="Staton S.E."/>
            <person name="Sallet E."/>
            <person name="Lelandais-Briere C."/>
            <person name="Moreau S."/>
            <person name="Carrere S."/>
            <person name="Blein T."/>
            <person name="Jardinaud M.F."/>
            <person name="Latrasse D."/>
            <person name="Zouine M."/>
            <person name="Zahm M."/>
            <person name="Kreplak J."/>
            <person name="Mayjonade B."/>
            <person name="Satge C."/>
            <person name="Perez M."/>
            <person name="Cauet S."/>
            <person name="Marande W."/>
            <person name="Chantry-Darmon C."/>
            <person name="Lopez-Roques C."/>
            <person name="Bouchez O."/>
            <person name="Berard A."/>
            <person name="Debelle F."/>
            <person name="Munos S."/>
            <person name="Bendahmane A."/>
            <person name="Berges H."/>
            <person name="Niebel A."/>
            <person name="Buitink J."/>
            <person name="Frugier F."/>
            <person name="Benhamed M."/>
            <person name="Crespi M."/>
            <person name="Gouzy J."/>
            <person name="Gamas P."/>
        </authorList>
    </citation>
    <scope>NUCLEOTIDE SEQUENCE [LARGE SCALE GENOMIC DNA]</scope>
    <source>
        <strain evidence="7">cv. Jemalong A17</strain>
    </source>
</reference>
<keyword evidence="2" id="KW-0472">Membrane</keyword>
<feature type="compositionally biased region" description="Acidic residues" evidence="1">
    <location>
        <begin position="133"/>
        <end position="145"/>
    </location>
</feature>